<comment type="caution">
    <text evidence="1">The sequence shown here is derived from an EMBL/GenBank/DDBJ whole genome shotgun (WGS) entry which is preliminary data.</text>
</comment>
<proteinExistence type="predicted"/>
<dbReference type="EMBL" id="BHZD01000001">
    <property type="protein sequence ID" value="GCD40648.1"/>
    <property type="molecule type" value="Genomic_DNA"/>
</dbReference>
<keyword evidence="2" id="KW-1185">Reference proteome</keyword>
<dbReference type="Proteomes" id="UP000286746">
    <property type="component" value="Unassembled WGS sequence"/>
</dbReference>
<evidence type="ECO:0000313" key="2">
    <source>
        <dbReference type="Proteomes" id="UP000286746"/>
    </source>
</evidence>
<name>A0A401VUA2_STREY</name>
<protein>
    <submittedName>
        <fullName evidence="1">Uncharacterized protein</fullName>
    </submittedName>
</protein>
<reference evidence="1 2" key="1">
    <citation type="submission" date="2018-11" db="EMBL/GenBank/DDBJ databases">
        <title>Whole genome sequence of Streptomyces paromomycinus NBRC 15454(T).</title>
        <authorList>
            <person name="Komaki H."/>
            <person name="Tamura T."/>
        </authorList>
    </citation>
    <scope>NUCLEOTIDE SEQUENCE [LARGE SCALE GENOMIC DNA]</scope>
    <source>
        <strain evidence="1 2">NBRC 15454</strain>
    </source>
</reference>
<sequence length="175" mass="18473">MKLKISLDRVKCFTTENTSGADDFYVVGATVAGGKTQAVLTAPLGIDDGQELAFPPDQRVVFDGPVADADTLHLGIAAYNRDVKGDWKRGDAASKITTAVGALPVPSGSLLVSTAYTAADAVFGRPGPDEKLGQLTLDVPVKDLKSGADKKWSCSGKSDALSSWQYEVYYTIEKA</sequence>
<organism evidence="1 2">
    <name type="scientific">Streptomyces paromomycinus</name>
    <name type="common">Streptomyces rimosus subsp. paromomycinus</name>
    <dbReference type="NCBI Taxonomy" id="92743"/>
    <lineage>
        <taxon>Bacteria</taxon>
        <taxon>Bacillati</taxon>
        <taxon>Actinomycetota</taxon>
        <taxon>Actinomycetes</taxon>
        <taxon>Kitasatosporales</taxon>
        <taxon>Streptomycetaceae</taxon>
        <taxon>Streptomyces</taxon>
    </lineage>
</organism>
<evidence type="ECO:0000313" key="1">
    <source>
        <dbReference type="EMBL" id="GCD40648.1"/>
    </source>
</evidence>
<accession>A0A401VUA2</accession>
<dbReference type="AlphaFoldDB" id="A0A401VUA2"/>
<gene>
    <name evidence="1" type="ORF">GKJPGBOP_00301</name>
</gene>
<dbReference type="RefSeq" id="WP_125051070.1">
    <property type="nucleotide sequence ID" value="NZ_BHZD01000001.1"/>
</dbReference>